<sequence length="110" mass="12320">MVKIRDVGEFAFGLLLVYGTVSIIFFGYSISIINIIFLLGGIFLIFESILKHKTAILYLSLGFAILVSTFIWIITQKVSLLPLDILVGIITGIFFLIWGMLTRLGFLSEK</sequence>
<feature type="transmembrane region" description="Helical" evidence="1">
    <location>
        <begin position="80"/>
        <end position="101"/>
    </location>
</feature>
<reference evidence="2" key="1">
    <citation type="submission" date="2022-12" db="EMBL/GenBank/DDBJ databases">
        <title>Reclassification of two methanogenic archaea species isolated from the Kolyma lowland permafrost.</title>
        <authorList>
            <person name="Trubitsyn V.E."/>
            <person name="Rivkina E.M."/>
            <person name="Shcherbakova V.A."/>
        </authorList>
    </citation>
    <scope>NUCLEOTIDE SEQUENCE</scope>
    <source>
        <strain evidence="2">M2</strain>
        <strain evidence="3">MK4</strain>
    </source>
</reference>
<evidence type="ECO:0000256" key="1">
    <source>
        <dbReference type="SAM" id="Phobius"/>
    </source>
</evidence>
<keyword evidence="1" id="KW-0812">Transmembrane</keyword>
<comment type="caution">
    <text evidence="2">The sequence shown here is derived from an EMBL/GenBank/DDBJ whole genome shotgun (WGS) entry which is preliminary data.</text>
</comment>
<name>A0A9E4ZX08_9EURY</name>
<dbReference type="Proteomes" id="UP001074446">
    <property type="component" value="Unassembled WGS sequence"/>
</dbReference>
<keyword evidence="1" id="KW-0472">Membrane</keyword>
<proteinExistence type="predicted"/>
<dbReference type="EMBL" id="JAPVER010000020">
    <property type="protein sequence ID" value="MCZ3366889.1"/>
    <property type="molecule type" value="Genomic_DNA"/>
</dbReference>
<organism evidence="2 4">
    <name type="scientific">Methanobacterium veterum</name>
    <dbReference type="NCBI Taxonomy" id="408577"/>
    <lineage>
        <taxon>Archaea</taxon>
        <taxon>Methanobacteriati</taxon>
        <taxon>Methanobacteriota</taxon>
        <taxon>Methanomada group</taxon>
        <taxon>Methanobacteria</taxon>
        <taxon>Methanobacteriales</taxon>
        <taxon>Methanobacteriaceae</taxon>
        <taxon>Methanobacterium</taxon>
    </lineage>
</organism>
<gene>
    <name evidence="3" type="ORF">O3H35_15030</name>
    <name evidence="2" type="ORF">O3H54_13465</name>
</gene>
<feature type="transmembrane region" description="Helical" evidence="1">
    <location>
        <begin position="7"/>
        <end position="26"/>
    </location>
</feature>
<evidence type="ECO:0000313" key="3">
    <source>
        <dbReference type="EMBL" id="MCZ3373964.1"/>
    </source>
</evidence>
<keyword evidence="1" id="KW-1133">Transmembrane helix</keyword>
<protein>
    <submittedName>
        <fullName evidence="2">Uncharacterized protein</fullName>
    </submittedName>
</protein>
<dbReference type="Proteomes" id="UP001068021">
    <property type="component" value="Unassembled WGS sequence"/>
</dbReference>
<feature type="transmembrane region" description="Helical" evidence="1">
    <location>
        <begin position="32"/>
        <end position="50"/>
    </location>
</feature>
<feature type="transmembrane region" description="Helical" evidence="1">
    <location>
        <begin position="55"/>
        <end position="74"/>
    </location>
</feature>
<evidence type="ECO:0000313" key="4">
    <source>
        <dbReference type="Proteomes" id="UP001068021"/>
    </source>
</evidence>
<dbReference type="RefSeq" id="WP_048080736.1">
    <property type="nucleotide sequence ID" value="NZ_JAPVER010000020.1"/>
</dbReference>
<dbReference type="AlphaFoldDB" id="A0A9E4ZX08"/>
<evidence type="ECO:0000313" key="2">
    <source>
        <dbReference type="EMBL" id="MCZ3366889.1"/>
    </source>
</evidence>
<dbReference type="EMBL" id="JAPVES010000030">
    <property type="protein sequence ID" value="MCZ3373964.1"/>
    <property type="molecule type" value="Genomic_DNA"/>
</dbReference>
<keyword evidence="4" id="KW-1185">Reference proteome</keyword>
<accession>A0A9E4ZX08</accession>